<dbReference type="AlphaFoldDB" id="A0A6C0BRQ3"/>
<dbReference type="EMBL" id="MN739215">
    <property type="protein sequence ID" value="QHS94068.1"/>
    <property type="molecule type" value="Genomic_DNA"/>
</dbReference>
<evidence type="ECO:0000256" key="1">
    <source>
        <dbReference type="SAM" id="Phobius"/>
    </source>
</evidence>
<keyword evidence="1" id="KW-0472">Membrane</keyword>
<protein>
    <submittedName>
        <fullName evidence="2">Uncharacterized protein</fullName>
    </submittedName>
</protein>
<evidence type="ECO:0000313" key="2">
    <source>
        <dbReference type="EMBL" id="QHS94068.1"/>
    </source>
</evidence>
<proteinExistence type="predicted"/>
<organism evidence="2">
    <name type="scientific">viral metagenome</name>
    <dbReference type="NCBI Taxonomy" id="1070528"/>
    <lineage>
        <taxon>unclassified sequences</taxon>
        <taxon>metagenomes</taxon>
        <taxon>organismal metagenomes</taxon>
    </lineage>
</organism>
<keyword evidence="1" id="KW-1133">Transmembrane helix</keyword>
<accession>A0A6C0BRQ3</accession>
<feature type="transmembrane region" description="Helical" evidence="1">
    <location>
        <begin position="6"/>
        <end position="26"/>
    </location>
</feature>
<reference evidence="2" key="1">
    <citation type="journal article" date="2020" name="Nature">
        <title>Giant virus diversity and host interactions through global metagenomics.</title>
        <authorList>
            <person name="Schulz F."/>
            <person name="Roux S."/>
            <person name="Paez-Espino D."/>
            <person name="Jungbluth S."/>
            <person name="Walsh D.A."/>
            <person name="Denef V.J."/>
            <person name="McMahon K.D."/>
            <person name="Konstantinidis K.T."/>
            <person name="Eloe-Fadrosh E.A."/>
            <person name="Kyrpides N.C."/>
            <person name="Woyke T."/>
        </authorList>
    </citation>
    <scope>NUCLEOTIDE SEQUENCE</scope>
    <source>
        <strain evidence="2">GVMAG-M-3300018416-26</strain>
    </source>
</reference>
<sequence length="281" mass="33540">MKINKWYVFFIIVLIINTINIGLFIYRYNMIQDKLFEKRIALIFSGRSYCYDDDSSIKYILNKMNADTFVSLNHEISKEFIKKFNVKQYYNVKFDILKEFTETEIDSFKQIVKNTEFGGGFSVLKNILSMYYHHQNNYRMLSNYNNYDVIIYARTDIKADKSEYDKLCNFIATHDFIENEIYICAYHYGGICDQIAVGNLYSMKKYLNMYSHISSILQSKTFTLHNGRKNGEVLLKIHLKNQGILIKNLHFNYKLNPNRNDEKCKNKYEKRSFIKYLNSLQ</sequence>
<keyword evidence="1" id="KW-0812">Transmembrane</keyword>
<name>A0A6C0BRQ3_9ZZZZ</name>